<keyword evidence="5" id="KW-1185">Reference proteome</keyword>
<dbReference type="Pfam" id="PF23074">
    <property type="entry name" value="PH_FT_N"/>
    <property type="match status" value="1"/>
</dbReference>
<comment type="caution">
    <text evidence="4">The sequence shown here is derived from an EMBL/GenBank/DDBJ whole genome shotgun (WGS) entry which is preliminary data.</text>
</comment>
<evidence type="ECO:0000259" key="3">
    <source>
        <dbReference type="Pfam" id="PF23076"/>
    </source>
</evidence>
<proteinExistence type="predicted"/>
<dbReference type="AlphaFoldDB" id="A0A8H3G1G2"/>
<evidence type="ECO:0000259" key="2">
    <source>
        <dbReference type="Pfam" id="PF23074"/>
    </source>
</evidence>
<feature type="region of interest" description="Disordered" evidence="1">
    <location>
        <begin position="177"/>
        <end position="252"/>
    </location>
</feature>
<evidence type="ECO:0000256" key="1">
    <source>
        <dbReference type="SAM" id="MobiDB-lite"/>
    </source>
</evidence>
<organism evidence="4 5">
    <name type="scientific">Heterodermia speciosa</name>
    <dbReference type="NCBI Taxonomy" id="116794"/>
    <lineage>
        <taxon>Eukaryota</taxon>
        <taxon>Fungi</taxon>
        <taxon>Dikarya</taxon>
        <taxon>Ascomycota</taxon>
        <taxon>Pezizomycotina</taxon>
        <taxon>Lecanoromycetes</taxon>
        <taxon>OSLEUM clade</taxon>
        <taxon>Lecanoromycetidae</taxon>
        <taxon>Caliciales</taxon>
        <taxon>Physciaceae</taxon>
        <taxon>Heterodermia</taxon>
    </lineage>
</organism>
<dbReference type="InterPro" id="IPR057082">
    <property type="entry name" value="PH_C"/>
</dbReference>
<dbReference type="Proteomes" id="UP000664521">
    <property type="component" value="Unassembled WGS sequence"/>
</dbReference>
<evidence type="ECO:0000313" key="5">
    <source>
        <dbReference type="Proteomes" id="UP000664521"/>
    </source>
</evidence>
<accession>A0A8H3G1G2</accession>
<reference evidence="4" key="1">
    <citation type="submission" date="2021-03" db="EMBL/GenBank/DDBJ databases">
        <authorList>
            <person name="Tagirdzhanova G."/>
        </authorList>
    </citation>
    <scope>NUCLEOTIDE SEQUENCE</scope>
</reference>
<sequence>MALLAQAETAQDIAAGLNKFLDPVPDHSTEITALISKCFAISSAIRELRTAIGDSRFNRQYLEVQDDIHVTLSSLDYTFDDVRRMFGGLGSAHHLSQGSAYRSVWRDITMHFQDESSNCLWLRLDYYRRFLLMLTSIVERESPDPNEFDDLQNRIFDLFDVQRYRLTDNVNNLSLGSPGAARVPSFERRRPQGIRPPSPPSPDLGPAPRRRHGPQSPLSPGFDPEFRWNPPVPDVPNSPITTNTSSTSQSSRASFAISHWVSRMYEQSRSTTGFRNTGQVSVCLGEDSPNASSRLVTEDYEKLTEIAFERGDLVVRFYLRPSDQRARIHCRTIRPSRSRKQCCLPLTSLRIQRRASCLELCLMDRSGRSTGLWANLRFLSYEYLILFHCTFLALKAEDTGNHLRGTVDDELHGEKEFFGGLIIDDHYEHALRVFRDRDSGCIRMQASVRGGDLKRTPVWTAFITHLVNSRTWKWRDSHSPKTVYLADLQRYIFTEEYTPQLGPDGEHELRFKTSEYALDFMDAIEELARPSQ</sequence>
<dbReference type="InterPro" id="IPR057081">
    <property type="entry name" value="PH_N"/>
</dbReference>
<dbReference type="OrthoDB" id="5345571at2759"/>
<feature type="domain" description="PH" evidence="3">
    <location>
        <begin position="415"/>
        <end position="528"/>
    </location>
</feature>
<feature type="domain" description="PH" evidence="2">
    <location>
        <begin position="289"/>
        <end position="414"/>
    </location>
</feature>
<protein>
    <submittedName>
        <fullName evidence="4">Uncharacterized protein</fullName>
    </submittedName>
</protein>
<evidence type="ECO:0000313" key="4">
    <source>
        <dbReference type="EMBL" id="CAF9934923.1"/>
    </source>
</evidence>
<feature type="compositionally biased region" description="Low complexity" evidence="1">
    <location>
        <begin position="237"/>
        <end position="252"/>
    </location>
</feature>
<name>A0A8H3G1G2_9LECA</name>
<dbReference type="EMBL" id="CAJPDS010000078">
    <property type="protein sequence ID" value="CAF9934923.1"/>
    <property type="molecule type" value="Genomic_DNA"/>
</dbReference>
<feature type="compositionally biased region" description="Pro residues" evidence="1">
    <location>
        <begin position="194"/>
        <end position="205"/>
    </location>
</feature>
<dbReference type="Pfam" id="PF23076">
    <property type="entry name" value="PH_FT_C"/>
    <property type="match status" value="1"/>
</dbReference>
<gene>
    <name evidence="4" type="ORF">HETSPECPRED_009410</name>
</gene>